<sequence>MIKNWSKKLTYLLIGVILSILIIYGISYLSIIKPLQAEKSAINQQVSMYEKQLDSVSNQTTESLDDDLIEVAEKVPKQPYPDEVIRDIRQISSSTNVVIDYLASSESSGPGDGEEEESSSILEKSYTLDATATNVEDLNDFMNQLITQERLMTIDTISLQQAENDVFLTISFTTFYTG</sequence>
<dbReference type="InterPro" id="IPR014717">
    <property type="entry name" value="Transl_elong_EF1B/ribsomal_bS6"/>
</dbReference>
<dbReference type="RefSeq" id="WP_121205759.1">
    <property type="nucleotide sequence ID" value="NZ_RBZP01000021.1"/>
</dbReference>
<name>A0A494ZVI7_9BACI</name>
<evidence type="ECO:0000313" key="2">
    <source>
        <dbReference type="EMBL" id="RKQ29892.1"/>
    </source>
</evidence>
<comment type="caution">
    <text evidence="2">The sequence shown here is derived from an EMBL/GenBank/DDBJ whole genome shotgun (WGS) entry which is preliminary data.</text>
</comment>
<feature type="transmembrane region" description="Helical" evidence="1">
    <location>
        <begin position="12"/>
        <end position="31"/>
    </location>
</feature>
<dbReference type="OrthoDB" id="2720827at2"/>
<keyword evidence="1" id="KW-0472">Membrane</keyword>
<dbReference type="AlphaFoldDB" id="A0A494ZVI7"/>
<reference evidence="2 3" key="1">
    <citation type="journal article" date="2016" name="Int. J. Syst. Evol. Microbiol.">
        <title>Oceanobacillus halophilus sp. nov., a novel moderately halophilic bacterium from a hypersaline lake.</title>
        <authorList>
            <person name="Amoozegar M.A."/>
            <person name="Bagheri M."/>
            <person name="Makhdoumi A."/>
            <person name="Nikou M.M."/>
            <person name="Fazeli S.A.S."/>
            <person name="Schumann P."/>
            <person name="Sproer C."/>
            <person name="Sanchez-Porro C."/>
            <person name="Ventosa A."/>
        </authorList>
    </citation>
    <scope>NUCLEOTIDE SEQUENCE [LARGE SCALE GENOMIC DNA]</scope>
    <source>
        <strain evidence="2 3">DSM 23996</strain>
    </source>
</reference>
<dbReference type="Gene3D" id="3.30.70.60">
    <property type="match status" value="1"/>
</dbReference>
<evidence type="ECO:0000313" key="3">
    <source>
        <dbReference type="Proteomes" id="UP000269301"/>
    </source>
</evidence>
<keyword evidence="1" id="KW-0812">Transmembrane</keyword>
<protein>
    <recommendedName>
        <fullName evidence="4">Pilus assembly protein PilO</fullName>
    </recommendedName>
</protein>
<dbReference type="EMBL" id="RBZP01000021">
    <property type="protein sequence ID" value="RKQ29892.1"/>
    <property type="molecule type" value="Genomic_DNA"/>
</dbReference>
<organism evidence="2 3">
    <name type="scientific">Oceanobacillus halophilus</name>
    <dbReference type="NCBI Taxonomy" id="930130"/>
    <lineage>
        <taxon>Bacteria</taxon>
        <taxon>Bacillati</taxon>
        <taxon>Bacillota</taxon>
        <taxon>Bacilli</taxon>
        <taxon>Bacillales</taxon>
        <taxon>Bacillaceae</taxon>
        <taxon>Oceanobacillus</taxon>
    </lineage>
</organism>
<proteinExistence type="predicted"/>
<evidence type="ECO:0008006" key="4">
    <source>
        <dbReference type="Google" id="ProtNLM"/>
    </source>
</evidence>
<keyword evidence="1" id="KW-1133">Transmembrane helix</keyword>
<evidence type="ECO:0000256" key="1">
    <source>
        <dbReference type="SAM" id="Phobius"/>
    </source>
</evidence>
<keyword evidence="3" id="KW-1185">Reference proteome</keyword>
<accession>A0A494ZVI7</accession>
<gene>
    <name evidence="2" type="ORF">D8M06_16885</name>
</gene>
<dbReference type="Proteomes" id="UP000269301">
    <property type="component" value="Unassembled WGS sequence"/>
</dbReference>